<dbReference type="PANTHER" id="PTHR13833:SF71">
    <property type="entry name" value="NHL DOMAIN-CONTAINING PROTEIN"/>
    <property type="match status" value="1"/>
</dbReference>
<gene>
    <name evidence="3" type="ORF">ACFFJH_12550</name>
</gene>
<dbReference type="SUPFAM" id="SSF63829">
    <property type="entry name" value="Calcium-dependent phosphotriesterase"/>
    <property type="match status" value="1"/>
</dbReference>
<protein>
    <submittedName>
        <fullName evidence="3">NHL repeat-containing protein</fullName>
    </submittedName>
</protein>
<dbReference type="InterPro" id="IPR011042">
    <property type="entry name" value="6-blade_b-propeller_TolB-like"/>
</dbReference>
<dbReference type="Gene3D" id="2.120.10.30">
    <property type="entry name" value="TolB, C-terminal domain"/>
    <property type="match status" value="2"/>
</dbReference>
<sequence length="759" mass="82163">MQRRSVLILSSVLIISGLSFSAYWWMQPEASRPSISSLPLLKKKPIATSFDWEAEVSLFTDSAYFEASGNTTTSNTATSNTTTLPEAKFSDPFGMVIDRQGNLYLADAGEHNRILKINKAGIATVLAGSDEGFLDNELKDGKLSAAKFNTPSGLAMDKKGNIYVADTGNHVIRKIEPNGKVSTLAGNGQAGFRDGAAAQAQFNGPIGVAVDTKGKVYVADTYNDKIRVILPDGQVHTIAGGDQPGMLDGAGSTALFDTPSSLVVNSLGEIFVADTRNNAVRKISVDGQVSTLIASDPKDFTALLRRPVGLAITHDDHLYVSELSHGRILHIAPDGRNRGLTGVDIDIIPGDDTSPRMSNPVALVVNTQGNLIVSDNAQNVLHQIKHKGVPDTEAATPRPVRLVEAVAPILQPSLWPLLPQDKPHEVVGTIGEVRGNYDGESRDHFHRGVDMQAAMGDAVVVIKEEKVSTPIPAWGATTINEGMRVNKLSYIHMKVGRTIKEVPLDTQKFQFIKDAQGKLQQVRVRRGTRFHVGETVGTVNSMYHVHLNYAPQGDVVNPLSMNFIGFQDSVAPQITRIDIADKDGKILSKAPVAVSRQMAKNSKSKKPAPEPVVPPSNVVRLSRSLEQVSIIVDAYDQADGNMARRRLGLYELGYQILQADGTPLAGFEKPKMTIRFNLLPADEEAVKVAYAENSGITVHGSATTKFLYNLTNEIHDGHAIINFWNIKDLAAGDYLIRITAKDFSGNLAVGKTELKVKIE</sequence>
<dbReference type="EMBL" id="JBHLXJ010000013">
    <property type="protein sequence ID" value="MFC0350645.1"/>
    <property type="molecule type" value="Genomic_DNA"/>
</dbReference>
<evidence type="ECO:0000313" key="4">
    <source>
        <dbReference type="Proteomes" id="UP001589844"/>
    </source>
</evidence>
<dbReference type="Pfam" id="PF01436">
    <property type="entry name" value="NHL"/>
    <property type="match status" value="3"/>
</dbReference>
<name>A0ABV6IFN6_9BURK</name>
<dbReference type="InterPro" id="IPR001258">
    <property type="entry name" value="NHL_repeat"/>
</dbReference>
<keyword evidence="1" id="KW-0677">Repeat</keyword>
<dbReference type="RefSeq" id="WP_390213124.1">
    <property type="nucleotide sequence ID" value="NZ_JBHLXJ010000013.1"/>
</dbReference>
<comment type="caution">
    <text evidence="3">The sequence shown here is derived from an EMBL/GenBank/DDBJ whole genome shotgun (WGS) entry which is preliminary data.</text>
</comment>
<dbReference type="CDD" id="cd14953">
    <property type="entry name" value="NHL_like_1"/>
    <property type="match status" value="1"/>
</dbReference>
<dbReference type="PANTHER" id="PTHR13833">
    <property type="match status" value="1"/>
</dbReference>
<proteinExistence type="predicted"/>
<dbReference type="Proteomes" id="UP001589844">
    <property type="component" value="Unassembled WGS sequence"/>
</dbReference>
<organism evidence="3 4">
    <name type="scientific">Undibacterium danionis</name>
    <dbReference type="NCBI Taxonomy" id="1812100"/>
    <lineage>
        <taxon>Bacteria</taxon>
        <taxon>Pseudomonadati</taxon>
        <taxon>Pseudomonadota</taxon>
        <taxon>Betaproteobacteria</taxon>
        <taxon>Burkholderiales</taxon>
        <taxon>Oxalobacteraceae</taxon>
        <taxon>Undibacterium</taxon>
    </lineage>
</organism>
<evidence type="ECO:0000256" key="2">
    <source>
        <dbReference type="PROSITE-ProRule" id="PRU00504"/>
    </source>
</evidence>
<accession>A0ABV6IFN6</accession>
<dbReference type="PROSITE" id="PS51125">
    <property type="entry name" value="NHL"/>
    <property type="match status" value="2"/>
</dbReference>
<dbReference type="Gene3D" id="2.40.10.500">
    <property type="match status" value="1"/>
</dbReference>
<evidence type="ECO:0000256" key="1">
    <source>
        <dbReference type="ARBA" id="ARBA00022737"/>
    </source>
</evidence>
<feature type="repeat" description="NHL" evidence="2">
    <location>
        <begin position="201"/>
        <end position="232"/>
    </location>
</feature>
<keyword evidence="4" id="KW-1185">Reference proteome</keyword>
<feature type="repeat" description="NHL" evidence="2">
    <location>
        <begin position="141"/>
        <end position="178"/>
    </location>
</feature>
<evidence type="ECO:0000313" key="3">
    <source>
        <dbReference type="EMBL" id="MFC0350645.1"/>
    </source>
</evidence>
<reference evidence="3 4" key="1">
    <citation type="submission" date="2024-09" db="EMBL/GenBank/DDBJ databases">
        <authorList>
            <person name="Sun Q."/>
            <person name="Mori K."/>
        </authorList>
    </citation>
    <scope>NUCLEOTIDE SEQUENCE [LARGE SCALE GENOMIC DNA]</scope>
    <source>
        <strain evidence="3 4">CCM 8677</strain>
    </source>
</reference>